<name>A0ACB8ZYJ8_ARCLA</name>
<protein>
    <submittedName>
        <fullName evidence="1">Uncharacterized protein</fullName>
    </submittedName>
</protein>
<accession>A0ACB8ZYJ8</accession>
<sequence length="279" mass="31211">MRKPLFQLNKPSSLVSLTPKTLQIGTLISGTRDYLPEPLRVANRNSPLSGDIVWSSANSSLPSVRKPVGQLLDTGNPENAIWQSFDFPTDTFVAGMKLGKDLVTGVERYLTSWKSENDPSLGDYSLWIDTKGYPQMIIRDVYGIRIPWNRLRFSESRREWSLYLTLQTDACNRYGICGSFASCNISNVGACGCLEGFEPTLLGQWNVTLGSQGCRRTGSGCLLWFGDLIDIRTFRENGQDLYIRMPASELGDTAIAAKGHETIPFYGVLDCWHCVDRYK</sequence>
<keyword evidence="2" id="KW-1185">Reference proteome</keyword>
<gene>
    <name evidence="1" type="ORF">L6452_28686</name>
</gene>
<proteinExistence type="predicted"/>
<comment type="caution">
    <text evidence="1">The sequence shown here is derived from an EMBL/GenBank/DDBJ whole genome shotgun (WGS) entry which is preliminary data.</text>
</comment>
<dbReference type="EMBL" id="CM042055">
    <property type="protein sequence ID" value="KAI3702932.1"/>
    <property type="molecule type" value="Genomic_DNA"/>
</dbReference>
<reference evidence="1 2" key="2">
    <citation type="journal article" date="2022" name="Mol. Ecol. Resour.">
        <title>The genomes of chicory, endive, great burdock and yacon provide insights into Asteraceae paleo-polyploidization history and plant inulin production.</title>
        <authorList>
            <person name="Fan W."/>
            <person name="Wang S."/>
            <person name="Wang H."/>
            <person name="Wang A."/>
            <person name="Jiang F."/>
            <person name="Liu H."/>
            <person name="Zhao H."/>
            <person name="Xu D."/>
            <person name="Zhang Y."/>
        </authorList>
    </citation>
    <scope>NUCLEOTIDE SEQUENCE [LARGE SCALE GENOMIC DNA]</scope>
    <source>
        <strain evidence="2">cv. Niubang</strain>
    </source>
</reference>
<evidence type="ECO:0000313" key="2">
    <source>
        <dbReference type="Proteomes" id="UP001055879"/>
    </source>
</evidence>
<reference evidence="2" key="1">
    <citation type="journal article" date="2022" name="Mol. Ecol. Resour.">
        <title>The genomes of chicory, endive, great burdock and yacon provide insights into Asteraceae palaeo-polyploidization history and plant inulin production.</title>
        <authorList>
            <person name="Fan W."/>
            <person name="Wang S."/>
            <person name="Wang H."/>
            <person name="Wang A."/>
            <person name="Jiang F."/>
            <person name="Liu H."/>
            <person name="Zhao H."/>
            <person name="Xu D."/>
            <person name="Zhang Y."/>
        </authorList>
    </citation>
    <scope>NUCLEOTIDE SEQUENCE [LARGE SCALE GENOMIC DNA]</scope>
    <source>
        <strain evidence="2">cv. Niubang</strain>
    </source>
</reference>
<dbReference type="Proteomes" id="UP001055879">
    <property type="component" value="Linkage Group LG09"/>
</dbReference>
<organism evidence="1 2">
    <name type="scientific">Arctium lappa</name>
    <name type="common">Greater burdock</name>
    <name type="synonym">Lappa major</name>
    <dbReference type="NCBI Taxonomy" id="4217"/>
    <lineage>
        <taxon>Eukaryota</taxon>
        <taxon>Viridiplantae</taxon>
        <taxon>Streptophyta</taxon>
        <taxon>Embryophyta</taxon>
        <taxon>Tracheophyta</taxon>
        <taxon>Spermatophyta</taxon>
        <taxon>Magnoliopsida</taxon>
        <taxon>eudicotyledons</taxon>
        <taxon>Gunneridae</taxon>
        <taxon>Pentapetalae</taxon>
        <taxon>asterids</taxon>
        <taxon>campanulids</taxon>
        <taxon>Asterales</taxon>
        <taxon>Asteraceae</taxon>
        <taxon>Carduoideae</taxon>
        <taxon>Cardueae</taxon>
        <taxon>Arctiinae</taxon>
        <taxon>Arctium</taxon>
    </lineage>
</organism>
<evidence type="ECO:0000313" key="1">
    <source>
        <dbReference type="EMBL" id="KAI3702932.1"/>
    </source>
</evidence>